<proteinExistence type="inferred from homology"/>
<keyword evidence="12" id="KW-1185">Reference proteome</keyword>
<feature type="compositionally biased region" description="Polar residues" evidence="10">
    <location>
        <begin position="38"/>
        <end position="54"/>
    </location>
</feature>
<sequence length="178" mass="19314">MVLIPYVEIGPGIWGTATPRLILPRRSLKVAVLTTLHQNQNKSSEPQLKPPTTSDAKDARKQLFVKPSSKKKVVQRNSSTLGVSDSIEIYLFHGKSILFASFETVVQMIYKHAVPKPKSECDKTTQLGISFAGGYIAGILCAVVSHPADNLVSFLNNAKGATVGDVLYVLDDVLCGDF</sequence>
<evidence type="ECO:0000256" key="2">
    <source>
        <dbReference type="ARBA" id="ARBA00006375"/>
    </source>
</evidence>
<evidence type="ECO:0000256" key="8">
    <source>
        <dbReference type="ARBA" id="ARBA00023128"/>
    </source>
</evidence>
<accession>A0A833V7V1</accession>
<dbReference type="InterPro" id="IPR023395">
    <property type="entry name" value="MCP_dom_sf"/>
</dbReference>
<protein>
    <submittedName>
        <fullName evidence="11">Mitochondrial</fullName>
    </submittedName>
</protein>
<dbReference type="GO" id="GO:0005315">
    <property type="term" value="F:phosphate transmembrane transporter activity"/>
    <property type="evidence" value="ECO:0007669"/>
    <property type="project" value="InterPro"/>
</dbReference>
<dbReference type="Proteomes" id="UP000623129">
    <property type="component" value="Unassembled WGS sequence"/>
</dbReference>
<keyword evidence="4" id="KW-0812">Transmembrane</keyword>
<dbReference type="GO" id="GO:1990547">
    <property type="term" value="P:mitochondrial phosphate ion transmembrane transport"/>
    <property type="evidence" value="ECO:0007669"/>
    <property type="project" value="InterPro"/>
</dbReference>
<feature type="region of interest" description="Disordered" evidence="10">
    <location>
        <begin position="38"/>
        <end position="57"/>
    </location>
</feature>
<dbReference type="PANTHER" id="PTHR45671:SF17">
    <property type="entry name" value="MITOCHONDRIAL PHOSPHATE TRANSPORTER"/>
    <property type="match status" value="1"/>
</dbReference>
<evidence type="ECO:0000256" key="9">
    <source>
        <dbReference type="ARBA" id="ARBA00023136"/>
    </source>
</evidence>
<keyword evidence="3" id="KW-0813">Transport</keyword>
<evidence type="ECO:0000256" key="1">
    <source>
        <dbReference type="ARBA" id="ARBA00004448"/>
    </source>
</evidence>
<evidence type="ECO:0000256" key="7">
    <source>
        <dbReference type="ARBA" id="ARBA00022989"/>
    </source>
</evidence>
<keyword evidence="8" id="KW-0496">Mitochondrion</keyword>
<dbReference type="SUPFAM" id="SSF103506">
    <property type="entry name" value="Mitochondrial carrier"/>
    <property type="match status" value="1"/>
</dbReference>
<comment type="subcellular location">
    <subcellularLocation>
        <location evidence="1">Mitochondrion inner membrane</location>
        <topology evidence="1">Multi-pass membrane protein</topology>
    </subcellularLocation>
</comment>
<dbReference type="AlphaFoldDB" id="A0A833V7V1"/>
<dbReference type="OrthoDB" id="427452at2759"/>
<dbReference type="EMBL" id="SWLB01000016">
    <property type="protein sequence ID" value="KAF3327911.1"/>
    <property type="molecule type" value="Genomic_DNA"/>
</dbReference>
<evidence type="ECO:0000313" key="12">
    <source>
        <dbReference type="Proteomes" id="UP000623129"/>
    </source>
</evidence>
<name>A0A833V7V1_9POAL</name>
<dbReference type="PANTHER" id="PTHR45671">
    <property type="entry name" value="SOLUTE CARRIER FAMILY 25 (MITOCHONDRIAL CARRIER PHOSPHATE CARRIER), MEMBER 3, LIKE-RELATED-RELATED"/>
    <property type="match status" value="1"/>
</dbReference>
<keyword evidence="6" id="KW-0999">Mitochondrion inner membrane</keyword>
<keyword evidence="7" id="KW-1133">Transmembrane helix</keyword>
<evidence type="ECO:0000256" key="3">
    <source>
        <dbReference type="ARBA" id="ARBA00022448"/>
    </source>
</evidence>
<gene>
    <name evidence="11" type="ORF">FCM35_KLT06517</name>
</gene>
<comment type="caution">
    <text evidence="11">The sequence shown here is derived from an EMBL/GenBank/DDBJ whole genome shotgun (WGS) entry which is preliminary data.</text>
</comment>
<evidence type="ECO:0000256" key="4">
    <source>
        <dbReference type="ARBA" id="ARBA00022692"/>
    </source>
</evidence>
<dbReference type="InterPro" id="IPR044677">
    <property type="entry name" value="SLC25A3/Pic2/Mir1-like"/>
</dbReference>
<dbReference type="GO" id="GO:0005743">
    <property type="term" value="C:mitochondrial inner membrane"/>
    <property type="evidence" value="ECO:0007669"/>
    <property type="project" value="UniProtKB-SubCell"/>
</dbReference>
<comment type="similarity">
    <text evidence="2">Belongs to the mitochondrial carrier (TC 2.A.29) family.</text>
</comment>
<reference evidence="11" key="1">
    <citation type="submission" date="2020-01" db="EMBL/GenBank/DDBJ databases">
        <title>Genome sequence of Kobresia littledalei, the first chromosome-level genome in the family Cyperaceae.</title>
        <authorList>
            <person name="Qu G."/>
        </authorList>
    </citation>
    <scope>NUCLEOTIDE SEQUENCE</scope>
    <source>
        <strain evidence="11">C.B.Clarke</strain>
        <tissue evidence="11">Leaf</tissue>
    </source>
</reference>
<keyword evidence="9" id="KW-0472">Membrane</keyword>
<organism evidence="11 12">
    <name type="scientific">Carex littledalei</name>
    <dbReference type="NCBI Taxonomy" id="544730"/>
    <lineage>
        <taxon>Eukaryota</taxon>
        <taxon>Viridiplantae</taxon>
        <taxon>Streptophyta</taxon>
        <taxon>Embryophyta</taxon>
        <taxon>Tracheophyta</taxon>
        <taxon>Spermatophyta</taxon>
        <taxon>Magnoliopsida</taxon>
        <taxon>Liliopsida</taxon>
        <taxon>Poales</taxon>
        <taxon>Cyperaceae</taxon>
        <taxon>Cyperoideae</taxon>
        <taxon>Cariceae</taxon>
        <taxon>Carex</taxon>
        <taxon>Carex subgen. Euthyceras</taxon>
    </lineage>
</organism>
<evidence type="ECO:0000313" key="11">
    <source>
        <dbReference type="EMBL" id="KAF3327911.1"/>
    </source>
</evidence>
<keyword evidence="5" id="KW-0677">Repeat</keyword>
<evidence type="ECO:0000256" key="10">
    <source>
        <dbReference type="SAM" id="MobiDB-lite"/>
    </source>
</evidence>
<evidence type="ECO:0000256" key="6">
    <source>
        <dbReference type="ARBA" id="ARBA00022792"/>
    </source>
</evidence>
<evidence type="ECO:0000256" key="5">
    <source>
        <dbReference type="ARBA" id="ARBA00022737"/>
    </source>
</evidence>